<keyword evidence="3" id="KW-0325">Glycoprotein</keyword>
<gene>
    <name evidence="4" type="ORF">MEDL_62470</name>
</gene>
<dbReference type="GO" id="GO:0008484">
    <property type="term" value="F:sulfuric ester hydrolase activity"/>
    <property type="evidence" value="ECO:0007669"/>
    <property type="project" value="InterPro"/>
</dbReference>
<evidence type="ECO:0000313" key="4">
    <source>
        <dbReference type="EMBL" id="CAG2250795.1"/>
    </source>
</evidence>
<name>A0A8S3UXJ5_MYTED</name>
<dbReference type="Gene3D" id="3.40.720.10">
    <property type="entry name" value="Alkaline Phosphatase, subunit A"/>
    <property type="match status" value="1"/>
</dbReference>
<dbReference type="Proteomes" id="UP000683360">
    <property type="component" value="Unassembled WGS sequence"/>
</dbReference>
<keyword evidence="2" id="KW-0106">Calcium</keyword>
<dbReference type="PANTHER" id="PTHR10342:SF273">
    <property type="entry name" value="RE14504P"/>
    <property type="match status" value="1"/>
</dbReference>
<sequence length="229" mass="25646">MTGFNKGRPTILDMAGFNKGRLTILDMAGFNKGRLTILDMAGFNKGRPTILDMAGFNKGRLTILDMAGFNKGRLTILDMAGFNKGKRRKTFGHIDGVSQWKYIKRCRGSGRNEFVYQIDDYVAKSAAIRVGDYKLILGEPRVVDFSLDPNGGFTIKLADPNSTDIRLFNLRNDPTESNNLASRLPKKVKKMKMRLDELRRDSLPTAFPVFESNEIGSPNNIVSIDWCSV</sequence>
<evidence type="ECO:0000256" key="3">
    <source>
        <dbReference type="ARBA" id="ARBA00023180"/>
    </source>
</evidence>
<dbReference type="InterPro" id="IPR017850">
    <property type="entry name" value="Alkaline_phosphatase_core_sf"/>
</dbReference>
<protein>
    <submittedName>
        <fullName evidence="4">Uncharacterized protein</fullName>
    </submittedName>
</protein>
<dbReference type="InterPro" id="IPR047115">
    <property type="entry name" value="ARSB"/>
</dbReference>
<keyword evidence="1" id="KW-0479">Metal-binding</keyword>
<evidence type="ECO:0000256" key="2">
    <source>
        <dbReference type="ARBA" id="ARBA00022837"/>
    </source>
</evidence>
<dbReference type="Gene3D" id="3.30.1120.10">
    <property type="match status" value="1"/>
</dbReference>
<reference evidence="4" key="1">
    <citation type="submission" date="2021-03" db="EMBL/GenBank/DDBJ databases">
        <authorList>
            <person name="Bekaert M."/>
        </authorList>
    </citation>
    <scope>NUCLEOTIDE SEQUENCE</scope>
</reference>
<proteinExistence type="predicted"/>
<dbReference type="PANTHER" id="PTHR10342">
    <property type="entry name" value="ARYLSULFATASE"/>
    <property type="match status" value="1"/>
</dbReference>
<dbReference type="AlphaFoldDB" id="A0A8S3UXJ5"/>
<organism evidence="4 5">
    <name type="scientific">Mytilus edulis</name>
    <name type="common">Blue mussel</name>
    <dbReference type="NCBI Taxonomy" id="6550"/>
    <lineage>
        <taxon>Eukaryota</taxon>
        <taxon>Metazoa</taxon>
        <taxon>Spiralia</taxon>
        <taxon>Lophotrochozoa</taxon>
        <taxon>Mollusca</taxon>
        <taxon>Bivalvia</taxon>
        <taxon>Autobranchia</taxon>
        <taxon>Pteriomorphia</taxon>
        <taxon>Mytilida</taxon>
        <taxon>Mytiloidea</taxon>
        <taxon>Mytilidae</taxon>
        <taxon>Mytilinae</taxon>
        <taxon>Mytilus</taxon>
    </lineage>
</organism>
<dbReference type="SUPFAM" id="SSF53649">
    <property type="entry name" value="Alkaline phosphatase-like"/>
    <property type="match status" value="1"/>
</dbReference>
<comment type="caution">
    <text evidence="4">The sequence shown here is derived from an EMBL/GenBank/DDBJ whole genome shotgun (WGS) entry which is preliminary data.</text>
</comment>
<dbReference type="OrthoDB" id="103349at2759"/>
<evidence type="ECO:0000256" key="1">
    <source>
        <dbReference type="ARBA" id="ARBA00022723"/>
    </source>
</evidence>
<accession>A0A8S3UXJ5</accession>
<evidence type="ECO:0000313" key="5">
    <source>
        <dbReference type="Proteomes" id="UP000683360"/>
    </source>
</evidence>
<dbReference type="EMBL" id="CAJPWZ010003064">
    <property type="protein sequence ID" value="CAG2250795.1"/>
    <property type="molecule type" value="Genomic_DNA"/>
</dbReference>
<keyword evidence="5" id="KW-1185">Reference proteome</keyword>
<dbReference type="GO" id="GO:0046872">
    <property type="term" value="F:metal ion binding"/>
    <property type="evidence" value="ECO:0007669"/>
    <property type="project" value="UniProtKB-KW"/>
</dbReference>